<evidence type="ECO:0000313" key="1">
    <source>
        <dbReference type="EMBL" id="MFB0842083.1"/>
    </source>
</evidence>
<evidence type="ECO:0000313" key="2">
    <source>
        <dbReference type="Proteomes" id="UP001575622"/>
    </source>
</evidence>
<gene>
    <name evidence="1" type="ORF">ACEU3E_07870</name>
</gene>
<comment type="caution">
    <text evidence="1">The sequence shown here is derived from an EMBL/GenBank/DDBJ whole genome shotgun (WGS) entry which is preliminary data.</text>
</comment>
<dbReference type="EMBL" id="JBHDLN010000003">
    <property type="protein sequence ID" value="MFB0842083.1"/>
    <property type="molecule type" value="Genomic_DNA"/>
</dbReference>
<name>A0ABV4UYY8_9BACL</name>
<sequence>MVLFALCMFGGVAGCGSNTNNLLENKAISSVDLECRNQCTMSDGTPFIHRDFKEEAERKLFTDAIQKAEKLPGILDYFVIFKMRVTFEDHTSKMFYFNISNTTDLQNGLLVEQSNSEQGYQIPSKISERLRETIYNTRAS</sequence>
<proteinExistence type="predicted"/>
<dbReference type="Proteomes" id="UP001575622">
    <property type="component" value="Unassembled WGS sequence"/>
</dbReference>
<evidence type="ECO:0008006" key="3">
    <source>
        <dbReference type="Google" id="ProtNLM"/>
    </source>
</evidence>
<organism evidence="1 2">
    <name type="scientific">Paenibacillus oleatilyticus</name>
    <dbReference type="NCBI Taxonomy" id="2594886"/>
    <lineage>
        <taxon>Bacteria</taxon>
        <taxon>Bacillati</taxon>
        <taxon>Bacillota</taxon>
        <taxon>Bacilli</taxon>
        <taxon>Bacillales</taxon>
        <taxon>Paenibacillaceae</taxon>
        <taxon>Paenibacillus</taxon>
    </lineage>
</organism>
<protein>
    <recommendedName>
        <fullName evidence="3">Lipoprotein</fullName>
    </recommendedName>
</protein>
<dbReference type="RefSeq" id="WP_373949810.1">
    <property type="nucleotide sequence ID" value="NZ_JBHDLN010000003.1"/>
</dbReference>
<reference evidence="1 2" key="1">
    <citation type="submission" date="2024-09" db="EMBL/GenBank/DDBJ databases">
        <authorList>
            <person name="Makale K.P.P."/>
            <person name="Makhzoum A."/>
            <person name="Rantong G."/>
            <person name="Rahube T.O."/>
        </authorList>
    </citation>
    <scope>NUCLEOTIDE SEQUENCE [LARGE SCALE GENOMIC DNA]</scope>
    <source>
        <strain evidence="1 2">KM_D13</strain>
    </source>
</reference>
<accession>A0ABV4UYY8</accession>
<keyword evidence="2" id="KW-1185">Reference proteome</keyword>